<evidence type="ECO:0000256" key="1">
    <source>
        <dbReference type="SAM" id="Phobius"/>
    </source>
</evidence>
<dbReference type="Proteomes" id="UP000198619">
    <property type="component" value="Unassembled WGS sequence"/>
</dbReference>
<dbReference type="Pfam" id="PF22820">
    <property type="entry name" value="TcaA_3rd_4th"/>
    <property type="match status" value="1"/>
</dbReference>
<dbReference type="Pfam" id="PF22813">
    <property type="entry name" value="TcaA_2nd"/>
    <property type="match status" value="1"/>
</dbReference>
<dbReference type="InterPro" id="IPR054530">
    <property type="entry name" value="TcaA_4th"/>
</dbReference>
<dbReference type="InterPro" id="IPR054529">
    <property type="entry name" value="TcaA_2nd"/>
</dbReference>
<feature type="transmembrane region" description="Helical" evidence="1">
    <location>
        <begin position="34"/>
        <end position="54"/>
    </location>
</feature>
<dbReference type="PANTHER" id="PTHR40038:SF1">
    <property type="entry name" value="MEMBRANE-ASSOCIATED PROTEIN TCAA"/>
    <property type="match status" value="1"/>
</dbReference>
<gene>
    <name evidence="4" type="ORF">SAMN04488528_101852</name>
</gene>
<proteinExistence type="predicted"/>
<dbReference type="PANTHER" id="PTHR40038">
    <property type="entry name" value="MEMBRANE-ASSOCIATED PROTEIN TCAA"/>
    <property type="match status" value="1"/>
</dbReference>
<keyword evidence="1" id="KW-1133">Transmembrane helix</keyword>
<accession>A0A1I0Z9D9</accession>
<evidence type="ECO:0000259" key="3">
    <source>
        <dbReference type="Pfam" id="PF22820"/>
    </source>
</evidence>
<evidence type="ECO:0008006" key="6">
    <source>
        <dbReference type="Google" id="ProtNLM"/>
    </source>
</evidence>
<keyword evidence="5" id="KW-1185">Reference proteome</keyword>
<evidence type="ECO:0000313" key="4">
    <source>
        <dbReference type="EMBL" id="SFB21967.1"/>
    </source>
</evidence>
<name>A0A1I0Z9D9_9CLOT</name>
<evidence type="ECO:0000313" key="5">
    <source>
        <dbReference type="Proteomes" id="UP000198619"/>
    </source>
</evidence>
<dbReference type="AlphaFoldDB" id="A0A1I0Z9D9"/>
<evidence type="ECO:0000259" key="2">
    <source>
        <dbReference type="Pfam" id="PF22813"/>
    </source>
</evidence>
<keyword evidence="1" id="KW-0472">Membrane</keyword>
<protein>
    <recommendedName>
        <fullName evidence="6">Membrane-associated protein</fullName>
    </recommendedName>
</protein>
<feature type="domain" description="TcaA second" evidence="2">
    <location>
        <begin position="59"/>
        <end position="122"/>
    </location>
</feature>
<reference evidence="4 5" key="1">
    <citation type="submission" date="2016-10" db="EMBL/GenBank/DDBJ databases">
        <authorList>
            <person name="de Groot N.N."/>
        </authorList>
    </citation>
    <scope>NUCLEOTIDE SEQUENCE [LARGE SCALE GENOMIC DNA]</scope>
    <source>
        <strain evidence="4 5">DSM 12271</strain>
    </source>
</reference>
<dbReference type="OrthoDB" id="1895190at2"/>
<dbReference type="GO" id="GO:0005886">
    <property type="term" value="C:plasma membrane"/>
    <property type="evidence" value="ECO:0007669"/>
    <property type="project" value="UniProtKB-SubCell"/>
</dbReference>
<sequence length="424" mass="49442">MNKEYFYGLKDKISKWLKWFVNEKLKKLTNKQKIIIIVGIVLLVGFGSFSYVIAKSSKSRVISGFEKTLNSKNPYRIYKYMKSGDPQLEVNEETIKPFVDYLNENPDRKREFVNILRYEDSSKDLLKLKSEEGFLGLKYYIELSSVNLNINVNLENTKIYLNEKEVYDTKEEDSYFKVGPIFPGTYNLKSIYKNEYGQISESRNISVLLYENNIDVKLKGVKLTIDSNYRDSNVFINGDNSGKTVDEFKEIGPIPSDGSCNVYVERQFPWGIVKSDEKTIGDSGVIKLDLNPLTDNLRMHLEGIYKDFYNDLFKAVTDGNKDKIKNTSSTIKDELYNKYYQKGMIIKNSYELKDLKWEQNNISMKYEDGKYKTYAIAEISYQKQKSIVFIPYNEETINKSFMTELTYDKGSDSWIVTKVDEVYK</sequence>
<keyword evidence="1" id="KW-0812">Transmembrane</keyword>
<dbReference type="EMBL" id="FOKI01000018">
    <property type="protein sequence ID" value="SFB21967.1"/>
    <property type="molecule type" value="Genomic_DNA"/>
</dbReference>
<feature type="domain" description="TcaA 4th" evidence="3">
    <location>
        <begin position="220"/>
        <end position="289"/>
    </location>
</feature>
<dbReference type="RefSeq" id="WP_090041714.1">
    <property type="nucleotide sequence ID" value="NZ_FOKI01000018.1"/>
</dbReference>
<organism evidence="4 5">
    <name type="scientific">Clostridium frigidicarnis</name>
    <dbReference type="NCBI Taxonomy" id="84698"/>
    <lineage>
        <taxon>Bacteria</taxon>
        <taxon>Bacillati</taxon>
        <taxon>Bacillota</taxon>
        <taxon>Clostridia</taxon>
        <taxon>Eubacteriales</taxon>
        <taxon>Clostridiaceae</taxon>
        <taxon>Clostridium</taxon>
    </lineage>
</organism>